<protein>
    <submittedName>
        <fullName evidence="1">Uncharacterized protein</fullName>
    </submittedName>
</protein>
<gene>
    <name evidence="1" type="ORF">EDC56_0330</name>
</gene>
<sequence>MSQFVQHSLSPERLLSVGNNILYKAFLEATRIDSKRLYGGLLEGGTASLVTMRLDDETEVKINLRMYAEDYQGKLNYGSFKKHVSLLIARINERLQSNGPDRMNMRSDARGANHLFNIPAMMKDGDKVNILMFGMSTQTPGKILFTLNYLDPSKQSA</sequence>
<evidence type="ECO:0000313" key="2">
    <source>
        <dbReference type="Proteomes" id="UP000275394"/>
    </source>
</evidence>
<reference evidence="1 2" key="1">
    <citation type="submission" date="2018-11" db="EMBL/GenBank/DDBJ databases">
        <title>Genomic Encyclopedia of Type Strains, Phase IV (KMG-IV): sequencing the most valuable type-strain genomes for metagenomic binning, comparative biology and taxonomic classification.</title>
        <authorList>
            <person name="Goeker M."/>
        </authorList>
    </citation>
    <scope>NUCLEOTIDE SEQUENCE [LARGE SCALE GENOMIC DNA]</scope>
    <source>
        <strain evidence="1 2">DSM 100316</strain>
    </source>
</reference>
<proteinExistence type="predicted"/>
<comment type="caution">
    <text evidence="1">The sequence shown here is derived from an EMBL/GenBank/DDBJ whole genome shotgun (WGS) entry which is preliminary data.</text>
</comment>
<keyword evidence="2" id="KW-1185">Reference proteome</keyword>
<dbReference type="Proteomes" id="UP000275394">
    <property type="component" value="Unassembled WGS sequence"/>
</dbReference>
<dbReference type="RefSeq" id="WP_123710785.1">
    <property type="nucleotide sequence ID" value="NZ_RKHR01000003.1"/>
</dbReference>
<evidence type="ECO:0000313" key="1">
    <source>
        <dbReference type="EMBL" id="ROS04817.1"/>
    </source>
</evidence>
<dbReference type="AlphaFoldDB" id="A0A3N2DYH1"/>
<dbReference type="OrthoDB" id="5735057at2"/>
<dbReference type="EMBL" id="RKHR01000003">
    <property type="protein sequence ID" value="ROS04817.1"/>
    <property type="molecule type" value="Genomic_DNA"/>
</dbReference>
<name>A0A3N2DYH1_9GAMM</name>
<accession>A0A3N2DYH1</accession>
<organism evidence="1 2">
    <name type="scientific">Sinobacterium caligoides</name>
    <dbReference type="NCBI Taxonomy" id="933926"/>
    <lineage>
        <taxon>Bacteria</taxon>
        <taxon>Pseudomonadati</taxon>
        <taxon>Pseudomonadota</taxon>
        <taxon>Gammaproteobacteria</taxon>
        <taxon>Cellvibrionales</taxon>
        <taxon>Spongiibacteraceae</taxon>
        <taxon>Sinobacterium</taxon>
    </lineage>
</organism>